<organism evidence="2 3">
    <name type="scientific">Microcystis aeruginosa NIES-44</name>
    <dbReference type="NCBI Taxonomy" id="449439"/>
    <lineage>
        <taxon>Bacteria</taxon>
        <taxon>Bacillati</taxon>
        <taxon>Cyanobacteriota</taxon>
        <taxon>Cyanophyceae</taxon>
        <taxon>Oscillatoriophycideae</taxon>
        <taxon>Chroococcales</taxon>
        <taxon>Microcystaceae</taxon>
        <taxon>Microcystis</taxon>
    </lineage>
</organism>
<evidence type="ECO:0000313" key="2">
    <source>
        <dbReference type="EMBL" id="GAL95541.1"/>
    </source>
</evidence>
<reference evidence="3" key="1">
    <citation type="journal article" date="2015" name="Genome">
        <title>Whole Genome Sequence of the Non-Microcystin-Producing Microcystis aeruginosa Strain NIES-44.</title>
        <authorList>
            <person name="Okano K."/>
            <person name="Miyata N."/>
            <person name="Ozaki Y."/>
        </authorList>
    </citation>
    <scope>NUCLEOTIDE SEQUENCE [LARGE SCALE GENOMIC DNA]</scope>
    <source>
        <strain evidence="3">NIES-44</strain>
    </source>
</reference>
<gene>
    <name evidence="2" type="ORF">N44_04396</name>
</gene>
<comment type="caution">
    <text evidence="2">The sequence shown here is derived from an EMBL/GenBank/DDBJ whole genome shotgun (WGS) entry which is preliminary data.</text>
</comment>
<proteinExistence type="predicted"/>
<dbReference type="AlphaFoldDB" id="A0A0A1W1Z7"/>
<dbReference type="Proteomes" id="UP000030321">
    <property type="component" value="Unassembled WGS sequence"/>
</dbReference>
<dbReference type="EMBL" id="BBPA01000073">
    <property type="protein sequence ID" value="GAL95541.1"/>
    <property type="molecule type" value="Genomic_DNA"/>
</dbReference>
<evidence type="ECO:0000256" key="1">
    <source>
        <dbReference type="SAM" id="MobiDB-lite"/>
    </source>
</evidence>
<name>A0A0A1W1Z7_MICAE</name>
<accession>A0A0A1W1Z7</accession>
<protein>
    <submittedName>
        <fullName evidence="2">Uncharacterized protein</fullName>
    </submittedName>
</protein>
<feature type="region of interest" description="Disordered" evidence="1">
    <location>
        <begin position="17"/>
        <end position="37"/>
    </location>
</feature>
<evidence type="ECO:0000313" key="3">
    <source>
        <dbReference type="Proteomes" id="UP000030321"/>
    </source>
</evidence>
<sequence length="37" mass="4117">MTFKKCNTVFRANSRSCQVSPPVGSNRRSLSAKPLTF</sequence>